<dbReference type="HOGENOM" id="CLU_003703_3_0_1"/>
<reference evidence="1 2" key="1">
    <citation type="submission" date="2014-04" db="EMBL/GenBank/DDBJ databases">
        <authorList>
            <consortium name="DOE Joint Genome Institute"/>
            <person name="Kuo A."/>
            <person name="Tarkka M."/>
            <person name="Buscot F."/>
            <person name="Kohler A."/>
            <person name="Nagy L.G."/>
            <person name="Floudas D."/>
            <person name="Copeland A."/>
            <person name="Barry K.W."/>
            <person name="Cichocki N."/>
            <person name="Veneault-Fourrey C."/>
            <person name="LaButti K."/>
            <person name="Lindquist E.A."/>
            <person name="Lipzen A."/>
            <person name="Lundell T."/>
            <person name="Morin E."/>
            <person name="Murat C."/>
            <person name="Sun H."/>
            <person name="Tunlid A."/>
            <person name="Henrissat B."/>
            <person name="Grigoriev I.V."/>
            <person name="Hibbett D.S."/>
            <person name="Martin F."/>
            <person name="Nordberg H.P."/>
            <person name="Cantor M.N."/>
            <person name="Hua S.X."/>
        </authorList>
    </citation>
    <scope>NUCLEOTIDE SEQUENCE [LARGE SCALE GENOMIC DNA]</scope>
    <source>
        <strain evidence="1 2">F 1598</strain>
    </source>
</reference>
<dbReference type="InterPro" id="IPR040521">
    <property type="entry name" value="KDZ"/>
</dbReference>
<accession>A0A0C3AX34</accession>
<evidence type="ECO:0008006" key="3">
    <source>
        <dbReference type="Google" id="ProtNLM"/>
    </source>
</evidence>
<dbReference type="PANTHER" id="PTHR33104:SF2">
    <property type="entry name" value="CXC3 LIKE CYSTEINE CLUSTER DOMAIN-CONTAINING PROTEIN"/>
    <property type="match status" value="1"/>
</dbReference>
<sequence>MKCPEDDVSLSDGELFMVKQAPYAEHLANAPQRQPKSKCNNHRAQNNVNVNRNHLDCMGKGACACARHGAFVPNCVVDFQKGERQVNMDYAICQALKRFPRHTQALIIYDICCQWIVHFRQRVSESEFLELWESLEITGAVGKWHLAAHIAECFSKFTLNFVEGAGQVDGEILETLWSPLDEVAGLTQAMSIAHRQEFLDACINDSNWQKIIQIVDSLCGKWTRAKQGVSKTKPAFEQLTNCLDASLVQEWTRQERVAMENHGDNLKIYEVASEKLPTLVEIHLKLSEKEVQQGNLSGSVSAITEGLAIEKSQILLQRYVASLGSTCSVAQKNELLDRQRKLEARISNYENRISGIMKLDDDTQWSDQIPDMEPQSEEASESMLELHPDGWFTPEREQITLPSSLASGEIERLSLNSISMMEGELCKAQVTDALEGLCLVLGEKSLCFRTEVRNADSQWTTH</sequence>
<evidence type="ECO:0000313" key="1">
    <source>
        <dbReference type="EMBL" id="KIM78568.1"/>
    </source>
</evidence>
<gene>
    <name evidence="1" type="ORF">PILCRDRAFT_11034</name>
</gene>
<dbReference type="Pfam" id="PF18758">
    <property type="entry name" value="KDZ"/>
    <property type="match status" value="1"/>
</dbReference>
<dbReference type="InParanoid" id="A0A0C3AX34"/>
<protein>
    <recommendedName>
        <fullName evidence="3">CxC1-like cysteine cluster associated with KDZ transposases domain-containing protein</fullName>
    </recommendedName>
</protein>
<dbReference type="AlphaFoldDB" id="A0A0C3AX34"/>
<dbReference type="Proteomes" id="UP000054166">
    <property type="component" value="Unassembled WGS sequence"/>
</dbReference>
<dbReference type="PANTHER" id="PTHR33104">
    <property type="entry name" value="SI:DKEY-29D5.2"/>
    <property type="match status" value="1"/>
</dbReference>
<reference evidence="2" key="2">
    <citation type="submission" date="2015-01" db="EMBL/GenBank/DDBJ databases">
        <title>Evolutionary Origins and Diversification of the Mycorrhizal Mutualists.</title>
        <authorList>
            <consortium name="DOE Joint Genome Institute"/>
            <consortium name="Mycorrhizal Genomics Consortium"/>
            <person name="Kohler A."/>
            <person name="Kuo A."/>
            <person name="Nagy L.G."/>
            <person name="Floudas D."/>
            <person name="Copeland A."/>
            <person name="Barry K.W."/>
            <person name="Cichocki N."/>
            <person name="Veneault-Fourrey C."/>
            <person name="LaButti K."/>
            <person name="Lindquist E.A."/>
            <person name="Lipzen A."/>
            <person name="Lundell T."/>
            <person name="Morin E."/>
            <person name="Murat C."/>
            <person name="Riley R."/>
            <person name="Ohm R."/>
            <person name="Sun H."/>
            <person name="Tunlid A."/>
            <person name="Henrissat B."/>
            <person name="Grigoriev I.V."/>
            <person name="Hibbett D.S."/>
            <person name="Martin F."/>
        </authorList>
    </citation>
    <scope>NUCLEOTIDE SEQUENCE [LARGE SCALE GENOMIC DNA]</scope>
    <source>
        <strain evidence="2">F 1598</strain>
    </source>
</reference>
<proteinExistence type="predicted"/>
<organism evidence="1 2">
    <name type="scientific">Piloderma croceum (strain F 1598)</name>
    <dbReference type="NCBI Taxonomy" id="765440"/>
    <lineage>
        <taxon>Eukaryota</taxon>
        <taxon>Fungi</taxon>
        <taxon>Dikarya</taxon>
        <taxon>Basidiomycota</taxon>
        <taxon>Agaricomycotina</taxon>
        <taxon>Agaricomycetes</taxon>
        <taxon>Agaricomycetidae</taxon>
        <taxon>Atheliales</taxon>
        <taxon>Atheliaceae</taxon>
        <taxon>Piloderma</taxon>
    </lineage>
</organism>
<name>A0A0C3AX34_PILCF</name>
<dbReference type="EMBL" id="KN833015">
    <property type="protein sequence ID" value="KIM78568.1"/>
    <property type="molecule type" value="Genomic_DNA"/>
</dbReference>
<dbReference type="OrthoDB" id="3143151at2759"/>
<dbReference type="STRING" id="765440.A0A0C3AX34"/>
<keyword evidence="2" id="KW-1185">Reference proteome</keyword>
<evidence type="ECO:0000313" key="2">
    <source>
        <dbReference type="Proteomes" id="UP000054166"/>
    </source>
</evidence>